<dbReference type="GO" id="GO:0001682">
    <property type="term" value="P:tRNA 5'-leader removal"/>
    <property type="evidence" value="ECO:0007669"/>
    <property type="project" value="TreeGrafter"/>
</dbReference>
<dbReference type="AlphaFoldDB" id="A0A6C0HWB3"/>
<name>A0A6C0HWB3_9ZZZZ</name>
<accession>A0A6C0HWB3</accession>
<evidence type="ECO:0008006" key="2">
    <source>
        <dbReference type="Google" id="ProtNLM"/>
    </source>
</evidence>
<dbReference type="GO" id="GO:0004526">
    <property type="term" value="F:ribonuclease P activity"/>
    <property type="evidence" value="ECO:0007669"/>
    <property type="project" value="TreeGrafter"/>
</dbReference>
<dbReference type="PANTHER" id="PTHR13547">
    <property type="match status" value="1"/>
</dbReference>
<proteinExistence type="predicted"/>
<organism evidence="1">
    <name type="scientific">viral metagenome</name>
    <dbReference type="NCBI Taxonomy" id="1070528"/>
    <lineage>
        <taxon>unclassified sequences</taxon>
        <taxon>metagenomes</taxon>
        <taxon>organismal metagenomes</taxon>
    </lineage>
</organism>
<sequence>MHKLQLLKQNIDNKEQCEQLIKECIDEFSDSKQNQRGLITLIIRYYINNNKTDEIKEILYNNKNLMRRDYLSSLDYFLKKNHDNDYNYYNDIEYIYNNIDDIETKDVDLMIENKWINLLKRFDGYMINCSHNSNIDINDKKNLRKYSFDVSKMRDKYYQRIKNKDEMDIMMNNINVLIDGANMSHLTGKFDFSILPNIINKFNKIKIKAKIILHERHQLSTELMEQLSNYLIRTPTMRNDDDYMIYGMMIHNTMVLTNDQFRDHLKDMDLKTKCFVKSMTIKYSYNNLIIPKFSRCIQVNGDIIYIPTKDKNGFYKLEDLDSSSSSNNQI</sequence>
<evidence type="ECO:0000313" key="1">
    <source>
        <dbReference type="EMBL" id="QHT84455.1"/>
    </source>
</evidence>
<reference evidence="1" key="1">
    <citation type="journal article" date="2020" name="Nature">
        <title>Giant virus diversity and host interactions through global metagenomics.</title>
        <authorList>
            <person name="Schulz F."/>
            <person name="Roux S."/>
            <person name="Paez-Espino D."/>
            <person name="Jungbluth S."/>
            <person name="Walsh D.A."/>
            <person name="Denef V.J."/>
            <person name="McMahon K.D."/>
            <person name="Konstantinidis K.T."/>
            <person name="Eloe-Fadrosh E.A."/>
            <person name="Kyrpides N.C."/>
            <person name="Woyke T."/>
        </authorList>
    </citation>
    <scope>NUCLEOTIDE SEQUENCE</scope>
    <source>
        <strain evidence="1">GVMAG-M-3300023184-177</strain>
    </source>
</reference>
<dbReference type="PANTHER" id="PTHR13547:SF1">
    <property type="entry name" value="MITOCHONDRIAL RIBONUCLEASE P CATALYTIC SUBUNIT"/>
    <property type="match status" value="1"/>
</dbReference>
<protein>
    <recommendedName>
        <fullName evidence="2">RNase NYN domain-containing protein</fullName>
    </recommendedName>
</protein>
<dbReference type="Gene3D" id="3.40.50.11980">
    <property type="match status" value="1"/>
</dbReference>
<dbReference type="EMBL" id="MN740018">
    <property type="protein sequence ID" value="QHT84455.1"/>
    <property type="molecule type" value="Genomic_DNA"/>
</dbReference>